<evidence type="ECO:0000313" key="6">
    <source>
        <dbReference type="Proteomes" id="UP000515976"/>
    </source>
</evidence>
<proteinExistence type="inferred from homology"/>
<dbReference type="SUPFAM" id="SSF55031">
    <property type="entry name" value="Bacterial exopeptidase dimerisation domain"/>
    <property type="match status" value="1"/>
</dbReference>
<dbReference type="InterPro" id="IPR002933">
    <property type="entry name" value="Peptidase_M20"/>
</dbReference>
<evidence type="ECO:0000256" key="4">
    <source>
        <dbReference type="ARBA" id="ARBA00022833"/>
    </source>
</evidence>
<evidence type="ECO:0000256" key="2">
    <source>
        <dbReference type="ARBA" id="ARBA00022723"/>
    </source>
</evidence>
<dbReference type="RefSeq" id="WP_166101829.1">
    <property type="nucleotide sequence ID" value="NZ_BMMY01000004.1"/>
</dbReference>
<keyword evidence="3" id="KW-0378">Hydrolase</keyword>
<organism evidence="5 6">
    <name type="scientific">Phycicoccus endophyticus</name>
    <dbReference type="NCBI Taxonomy" id="1690220"/>
    <lineage>
        <taxon>Bacteria</taxon>
        <taxon>Bacillati</taxon>
        <taxon>Actinomycetota</taxon>
        <taxon>Actinomycetes</taxon>
        <taxon>Micrococcales</taxon>
        <taxon>Intrasporangiaceae</taxon>
        <taxon>Phycicoccus</taxon>
    </lineage>
</organism>
<dbReference type="SUPFAM" id="SSF53187">
    <property type="entry name" value="Zn-dependent exopeptidases"/>
    <property type="match status" value="1"/>
</dbReference>
<dbReference type="KEGG" id="pei:H9L10_00425"/>
<comment type="similarity">
    <text evidence="1">Belongs to the peptidase M20A family.</text>
</comment>
<dbReference type="EMBL" id="CP060712">
    <property type="protein sequence ID" value="QNN49633.1"/>
    <property type="molecule type" value="Genomic_DNA"/>
</dbReference>
<dbReference type="GO" id="GO:0046872">
    <property type="term" value="F:metal ion binding"/>
    <property type="evidence" value="ECO:0007669"/>
    <property type="project" value="UniProtKB-KW"/>
</dbReference>
<keyword evidence="6" id="KW-1185">Reference proteome</keyword>
<name>A0A7G9R208_9MICO</name>
<accession>A0A7G9R208</accession>
<dbReference type="PANTHER" id="PTHR43808">
    <property type="entry name" value="ACETYLORNITHINE DEACETYLASE"/>
    <property type="match status" value="1"/>
</dbReference>
<keyword evidence="4" id="KW-0862">Zinc</keyword>
<dbReference type="Proteomes" id="UP000515976">
    <property type="component" value="Chromosome"/>
</dbReference>
<dbReference type="Pfam" id="PF01546">
    <property type="entry name" value="Peptidase_M20"/>
    <property type="match status" value="1"/>
</dbReference>
<evidence type="ECO:0000256" key="3">
    <source>
        <dbReference type="ARBA" id="ARBA00022801"/>
    </source>
</evidence>
<reference evidence="5 6" key="1">
    <citation type="submission" date="2020-08" db="EMBL/GenBank/DDBJ databases">
        <title>Genome sequence of Phycicoccus endophyticus JCM 31784T.</title>
        <authorList>
            <person name="Hyun D.-W."/>
            <person name="Bae J.-W."/>
        </authorList>
    </citation>
    <scope>NUCLEOTIDE SEQUENCE [LARGE SCALE GENOMIC DNA]</scope>
    <source>
        <strain evidence="5 6">JCM 31784</strain>
    </source>
</reference>
<sequence>MTDVLELARELIRTPSPVVDGDERAVAALMADVLTDAGLPRPTVHALDPTRPNLLTTLDFGAGGAHLVLCGHLDTKPVGDAAWSADPFGADLDGDRLYGLGSGDMKAGVAAMTVAAERLAEEPPRCGRLSLLLTADEENGAVYGSQFLGRAVELAADGMVIGEPGGIAEDFDRLHVSSRGLARFDVLASARQGHSSLSSVLGMRNAGADVAAAVTRLHGAELVTPLAPPGVRDWNATVNAGLAYRGGWGYGVLPDHVSALVEVRTLPGMTPGAVLAELTERAREGADGADVEVRPDATAAHWIDASPLVPADGALVRAAEAAGAAVLGHRPPTSVFPGTTDASWLAGLGTPCLPALGPGLLARAHGADEWVSVRAVHQAADLYEQLARAFCAPTAGEPR</sequence>
<dbReference type="InterPro" id="IPR036264">
    <property type="entry name" value="Bact_exopeptidase_dim_dom"/>
</dbReference>
<evidence type="ECO:0000256" key="1">
    <source>
        <dbReference type="ARBA" id="ARBA00006247"/>
    </source>
</evidence>
<dbReference type="Gene3D" id="3.40.630.10">
    <property type="entry name" value="Zn peptidases"/>
    <property type="match status" value="2"/>
</dbReference>
<dbReference type="PANTHER" id="PTHR43808:SF8">
    <property type="entry name" value="PEPTIDASE M20 DIMERISATION DOMAIN-CONTAINING PROTEIN"/>
    <property type="match status" value="1"/>
</dbReference>
<protein>
    <submittedName>
        <fullName evidence="5">M20 family metallopeptidase</fullName>
    </submittedName>
</protein>
<dbReference type="InterPro" id="IPR050072">
    <property type="entry name" value="Peptidase_M20A"/>
</dbReference>
<gene>
    <name evidence="5" type="ORF">H9L10_00425</name>
</gene>
<evidence type="ECO:0000313" key="5">
    <source>
        <dbReference type="EMBL" id="QNN49633.1"/>
    </source>
</evidence>
<dbReference type="GO" id="GO:0016787">
    <property type="term" value="F:hydrolase activity"/>
    <property type="evidence" value="ECO:0007669"/>
    <property type="project" value="UniProtKB-KW"/>
</dbReference>
<dbReference type="AlphaFoldDB" id="A0A7G9R208"/>
<keyword evidence="2" id="KW-0479">Metal-binding</keyword>